<evidence type="ECO:0000313" key="2">
    <source>
        <dbReference type="EMBL" id="KAJ1106863.1"/>
    </source>
</evidence>
<organism evidence="2 3">
    <name type="scientific">Pleurodeles waltl</name>
    <name type="common">Iberian ribbed newt</name>
    <dbReference type="NCBI Taxonomy" id="8319"/>
    <lineage>
        <taxon>Eukaryota</taxon>
        <taxon>Metazoa</taxon>
        <taxon>Chordata</taxon>
        <taxon>Craniata</taxon>
        <taxon>Vertebrata</taxon>
        <taxon>Euteleostomi</taxon>
        <taxon>Amphibia</taxon>
        <taxon>Batrachia</taxon>
        <taxon>Caudata</taxon>
        <taxon>Salamandroidea</taxon>
        <taxon>Salamandridae</taxon>
        <taxon>Pleurodelinae</taxon>
        <taxon>Pleurodeles</taxon>
    </lineage>
</organism>
<protein>
    <submittedName>
        <fullName evidence="2">Uncharacterized protein</fullName>
    </submittedName>
</protein>
<evidence type="ECO:0000256" key="1">
    <source>
        <dbReference type="SAM" id="MobiDB-lite"/>
    </source>
</evidence>
<dbReference type="Proteomes" id="UP001066276">
    <property type="component" value="Chromosome 9"/>
</dbReference>
<dbReference type="EMBL" id="JANPWB010000013">
    <property type="protein sequence ID" value="KAJ1106863.1"/>
    <property type="molecule type" value="Genomic_DNA"/>
</dbReference>
<evidence type="ECO:0000313" key="3">
    <source>
        <dbReference type="Proteomes" id="UP001066276"/>
    </source>
</evidence>
<comment type="caution">
    <text evidence="2">The sequence shown here is derived from an EMBL/GenBank/DDBJ whole genome shotgun (WGS) entry which is preliminary data.</text>
</comment>
<feature type="compositionally biased region" description="Acidic residues" evidence="1">
    <location>
        <begin position="35"/>
        <end position="44"/>
    </location>
</feature>
<name>A0AAV7MXZ4_PLEWA</name>
<keyword evidence="3" id="KW-1185">Reference proteome</keyword>
<feature type="region of interest" description="Disordered" evidence="1">
    <location>
        <begin position="1"/>
        <end position="66"/>
    </location>
</feature>
<reference evidence="2" key="1">
    <citation type="journal article" date="2022" name="bioRxiv">
        <title>Sequencing and chromosome-scale assembly of the giantPleurodeles waltlgenome.</title>
        <authorList>
            <person name="Brown T."/>
            <person name="Elewa A."/>
            <person name="Iarovenko S."/>
            <person name="Subramanian E."/>
            <person name="Araus A.J."/>
            <person name="Petzold A."/>
            <person name="Susuki M."/>
            <person name="Suzuki K.-i.T."/>
            <person name="Hayashi T."/>
            <person name="Toyoda A."/>
            <person name="Oliveira C."/>
            <person name="Osipova E."/>
            <person name="Leigh N.D."/>
            <person name="Simon A."/>
            <person name="Yun M.H."/>
        </authorList>
    </citation>
    <scope>NUCLEOTIDE SEQUENCE</scope>
    <source>
        <strain evidence="2">20211129_DDA</strain>
        <tissue evidence="2">Liver</tissue>
    </source>
</reference>
<sequence length="66" mass="7706">MHSCQDNEDAGTRLGNPDIRVSRNTKREEGLGAQEADEEEEDERNADRVPQETREDRRNREHRGFP</sequence>
<feature type="compositionally biased region" description="Basic and acidic residues" evidence="1">
    <location>
        <begin position="45"/>
        <end position="66"/>
    </location>
</feature>
<proteinExistence type="predicted"/>
<dbReference type="AlphaFoldDB" id="A0AAV7MXZ4"/>
<gene>
    <name evidence="2" type="ORF">NDU88_004261</name>
</gene>
<accession>A0AAV7MXZ4</accession>